<evidence type="ECO:0000256" key="1">
    <source>
        <dbReference type="SAM" id="Phobius"/>
    </source>
</evidence>
<evidence type="ECO:0000313" key="3">
    <source>
        <dbReference type="Proteomes" id="UP000596427"/>
    </source>
</evidence>
<dbReference type="EMBL" id="CP063362">
    <property type="protein sequence ID" value="QRG09931.1"/>
    <property type="molecule type" value="Genomic_DNA"/>
</dbReference>
<keyword evidence="1" id="KW-0812">Transmembrane</keyword>
<evidence type="ECO:0000313" key="2">
    <source>
        <dbReference type="EMBL" id="QRG09931.1"/>
    </source>
</evidence>
<feature type="transmembrane region" description="Helical" evidence="1">
    <location>
        <begin position="24"/>
        <end position="44"/>
    </location>
</feature>
<reference evidence="2 3" key="1">
    <citation type="submission" date="2020-10" db="EMBL/GenBank/DDBJ databases">
        <title>Degradation of 1,4-Dioxane by Xanthobacter sp. YN2, via a Novel Group-2 Soluble Di-Iron Monooxygenase.</title>
        <authorList>
            <person name="Ma F."/>
            <person name="Wang Y."/>
            <person name="Yang J."/>
            <person name="Guo H."/>
            <person name="Su D."/>
            <person name="Yu L."/>
        </authorList>
    </citation>
    <scope>NUCLEOTIDE SEQUENCE [LARGE SCALE GENOMIC DNA]</scope>
    <source>
        <strain evidence="2 3">YN2</strain>
    </source>
</reference>
<name>A0A974PUU4_9HYPH</name>
<protein>
    <submittedName>
        <fullName evidence="2">Uncharacterized protein</fullName>
    </submittedName>
</protein>
<keyword evidence="1" id="KW-0472">Membrane</keyword>
<proteinExistence type="predicted"/>
<dbReference type="Proteomes" id="UP000596427">
    <property type="component" value="Chromosome"/>
</dbReference>
<organism evidence="2 3">
    <name type="scientific">Xanthobacter dioxanivorans</name>
    <dbReference type="NCBI Taxonomy" id="2528964"/>
    <lineage>
        <taxon>Bacteria</taxon>
        <taxon>Pseudomonadati</taxon>
        <taxon>Pseudomonadota</taxon>
        <taxon>Alphaproteobacteria</taxon>
        <taxon>Hyphomicrobiales</taxon>
        <taxon>Xanthobacteraceae</taxon>
        <taxon>Xanthobacter</taxon>
    </lineage>
</organism>
<dbReference type="AlphaFoldDB" id="A0A974PUU4"/>
<dbReference type="RefSeq" id="WP_203196849.1">
    <property type="nucleotide sequence ID" value="NZ_CP063362.1"/>
</dbReference>
<sequence>MAHIHHPQVVEAPRTAERNAAGRVALAVLALFAGALFAAAALLWQRYGATVFFDILNAGIASCL</sequence>
<accession>A0A974PUU4</accession>
<keyword evidence="1" id="KW-1133">Transmembrane helix</keyword>
<dbReference type="KEGG" id="xdi:EZH22_11045"/>
<keyword evidence="3" id="KW-1185">Reference proteome</keyword>
<gene>
    <name evidence="2" type="ORF">EZH22_11045</name>
</gene>